<dbReference type="PANTHER" id="PTHR37984:SF7">
    <property type="entry name" value="INTEGRASE CATALYTIC DOMAIN-CONTAINING PROTEIN"/>
    <property type="match status" value="1"/>
</dbReference>
<dbReference type="PROSITE" id="PS50994">
    <property type="entry name" value="INTEGRASE"/>
    <property type="match status" value="1"/>
</dbReference>
<name>A0A8W8N8Z7_MAGGI</name>
<dbReference type="FunFam" id="3.30.420.10:FF:000063">
    <property type="entry name" value="Retrovirus-related Pol polyprotein from transposon 297-like Protein"/>
    <property type="match status" value="1"/>
</dbReference>
<evidence type="ECO:0000256" key="1">
    <source>
        <dbReference type="SAM" id="MobiDB-lite"/>
    </source>
</evidence>
<dbReference type="Proteomes" id="UP000005408">
    <property type="component" value="Unassembled WGS sequence"/>
</dbReference>
<dbReference type="InterPro" id="IPR036397">
    <property type="entry name" value="RNaseH_sf"/>
</dbReference>
<keyword evidence="4" id="KW-1185">Reference proteome</keyword>
<dbReference type="InterPro" id="IPR012337">
    <property type="entry name" value="RNaseH-like_sf"/>
</dbReference>
<dbReference type="Gene3D" id="1.10.340.70">
    <property type="match status" value="1"/>
</dbReference>
<dbReference type="Pfam" id="PF00665">
    <property type="entry name" value="rve"/>
    <property type="match status" value="1"/>
</dbReference>
<dbReference type="Gene3D" id="3.30.420.10">
    <property type="entry name" value="Ribonuclease H-like superfamily/Ribonuclease H"/>
    <property type="match status" value="1"/>
</dbReference>
<dbReference type="Pfam" id="PF17921">
    <property type="entry name" value="Integrase_H2C2"/>
    <property type="match status" value="1"/>
</dbReference>
<dbReference type="EnsemblMetazoa" id="G4853.1">
    <property type="protein sequence ID" value="G4853.1:cds"/>
    <property type="gene ID" value="G4853"/>
</dbReference>
<reference evidence="3" key="1">
    <citation type="submission" date="2022-08" db="UniProtKB">
        <authorList>
            <consortium name="EnsemblMetazoa"/>
        </authorList>
    </citation>
    <scope>IDENTIFICATION</scope>
    <source>
        <strain evidence="3">05x7-T-G4-1.051#20</strain>
    </source>
</reference>
<dbReference type="GO" id="GO:0003676">
    <property type="term" value="F:nucleic acid binding"/>
    <property type="evidence" value="ECO:0007669"/>
    <property type="project" value="InterPro"/>
</dbReference>
<evidence type="ECO:0000313" key="4">
    <source>
        <dbReference type="Proteomes" id="UP000005408"/>
    </source>
</evidence>
<organism evidence="3 4">
    <name type="scientific">Magallana gigas</name>
    <name type="common">Pacific oyster</name>
    <name type="synonym">Crassostrea gigas</name>
    <dbReference type="NCBI Taxonomy" id="29159"/>
    <lineage>
        <taxon>Eukaryota</taxon>
        <taxon>Metazoa</taxon>
        <taxon>Spiralia</taxon>
        <taxon>Lophotrochozoa</taxon>
        <taxon>Mollusca</taxon>
        <taxon>Bivalvia</taxon>
        <taxon>Autobranchia</taxon>
        <taxon>Pteriomorphia</taxon>
        <taxon>Ostreida</taxon>
        <taxon>Ostreoidea</taxon>
        <taxon>Ostreidae</taxon>
        <taxon>Magallana</taxon>
    </lineage>
</organism>
<dbReference type="PANTHER" id="PTHR37984">
    <property type="entry name" value="PROTEIN CBG26694"/>
    <property type="match status" value="1"/>
</dbReference>
<dbReference type="GO" id="GO:0015074">
    <property type="term" value="P:DNA integration"/>
    <property type="evidence" value="ECO:0007669"/>
    <property type="project" value="InterPro"/>
</dbReference>
<dbReference type="SUPFAM" id="SSF53098">
    <property type="entry name" value="Ribonuclease H-like"/>
    <property type="match status" value="1"/>
</dbReference>
<evidence type="ECO:0000259" key="2">
    <source>
        <dbReference type="PROSITE" id="PS50994"/>
    </source>
</evidence>
<protein>
    <recommendedName>
        <fullName evidence="2">Integrase catalytic domain-containing protein</fullName>
    </recommendedName>
</protein>
<feature type="domain" description="Integrase catalytic" evidence="2">
    <location>
        <begin position="60"/>
        <end position="229"/>
    </location>
</feature>
<accession>A0A8W8N8Z7</accession>
<dbReference type="AlphaFoldDB" id="A0A8W8N8Z7"/>
<proteinExistence type="predicted"/>
<dbReference type="InterPro" id="IPR001584">
    <property type="entry name" value="Integrase_cat-core"/>
</dbReference>
<evidence type="ECO:0000313" key="3">
    <source>
        <dbReference type="EnsemblMetazoa" id="G4853.1:cds"/>
    </source>
</evidence>
<dbReference type="InterPro" id="IPR050951">
    <property type="entry name" value="Retrovirus_Pol_polyprotein"/>
</dbReference>
<feature type="region of interest" description="Disordered" evidence="1">
    <location>
        <begin position="304"/>
        <end position="371"/>
    </location>
</feature>
<feature type="compositionally biased region" description="Polar residues" evidence="1">
    <location>
        <begin position="318"/>
        <end position="357"/>
    </location>
</feature>
<sequence length="371" mass="42671">QMLTKLHEPHLGIVKTKQRARNIIFWPNMNFDIEQLIQSCGVCNSFRKSNIKQPLIPHEIPNTPWTKVGADIFHFKGKDYLLLVDYYSKYPDIIPFPDLRARSTIAACKTVFARNGIPLELFSDNGPQFSCHEFKCFASDWEFAHRTSSPRYPRSNGQAERCIQTIKNLLKKAEESNGDPNIALLEYRNTPIDGIGKSPAQLLMNRSLRSKIPTTRTWLEPKPLESQLSKLQLRQMKQKYFHDRTCSKLPHIEEREIIRMQNPENRNWEPGVIQQNLGNRSYSILNQHGRALRRNRSQILKSRETNFQLLPPEVEPQLSESVPSESENSGDVSNVNTPHSSQENPVANSKPSVTRSGRISRPPAYLSEYVK</sequence>
<dbReference type="InterPro" id="IPR041588">
    <property type="entry name" value="Integrase_H2C2"/>
</dbReference>